<keyword evidence="4" id="KW-1185">Reference proteome</keyword>
<evidence type="ECO:0000313" key="3">
    <source>
        <dbReference type="EMBL" id="CEI61080.1"/>
    </source>
</evidence>
<evidence type="ECO:0000259" key="2">
    <source>
        <dbReference type="PROSITE" id="PS50158"/>
    </source>
</evidence>
<keyword evidence="1" id="KW-0479">Metal-binding</keyword>
<reference evidence="4" key="1">
    <citation type="submission" date="2014-10" db="EMBL/GenBank/DDBJ databases">
        <authorList>
            <person name="King R."/>
        </authorList>
    </citation>
    <scope>NUCLEOTIDE SEQUENCE [LARGE SCALE GENOMIC DNA]</scope>
    <source>
        <strain evidence="4">A3/5</strain>
    </source>
</reference>
<sequence length="116" mass="12397">MPRKRGYKAWSRLFPSRFHAEYPSNSEQIMSVQNQAGALPGVFFAGGGGRGGGGGNRGGGCCRLLCHYCGRYGHAKADCQKWQRLKALQASVEELLLHYNTLAASVGQPGFGPPAA</sequence>
<dbReference type="PROSITE" id="PS50158">
    <property type="entry name" value="ZF_CCHC"/>
    <property type="match status" value="1"/>
</dbReference>
<dbReference type="SUPFAM" id="SSF57756">
    <property type="entry name" value="Retrovirus zinc finger-like domains"/>
    <property type="match status" value="1"/>
</dbReference>
<evidence type="ECO:0000256" key="1">
    <source>
        <dbReference type="PROSITE-ProRule" id="PRU00047"/>
    </source>
</evidence>
<keyword evidence="1" id="KW-0863">Zinc-finger</keyword>
<dbReference type="AlphaFoldDB" id="A0A2L2TL44"/>
<dbReference type="GO" id="GO:0008270">
    <property type="term" value="F:zinc ion binding"/>
    <property type="evidence" value="ECO:0007669"/>
    <property type="project" value="UniProtKB-KW"/>
</dbReference>
<organism evidence="3 4">
    <name type="scientific">Fusarium venenatum</name>
    <dbReference type="NCBI Taxonomy" id="56646"/>
    <lineage>
        <taxon>Eukaryota</taxon>
        <taxon>Fungi</taxon>
        <taxon>Dikarya</taxon>
        <taxon>Ascomycota</taxon>
        <taxon>Pezizomycotina</taxon>
        <taxon>Sordariomycetes</taxon>
        <taxon>Hypocreomycetidae</taxon>
        <taxon>Hypocreales</taxon>
        <taxon>Nectriaceae</taxon>
        <taxon>Fusarium</taxon>
    </lineage>
</organism>
<protein>
    <recommendedName>
        <fullName evidence="2">CCHC-type domain-containing protein</fullName>
    </recommendedName>
</protein>
<proteinExistence type="predicted"/>
<keyword evidence="1" id="KW-0862">Zinc</keyword>
<accession>A0A2L2TL44</accession>
<feature type="domain" description="CCHC-type" evidence="2">
    <location>
        <begin position="66"/>
        <end position="81"/>
    </location>
</feature>
<dbReference type="GO" id="GO:0003676">
    <property type="term" value="F:nucleic acid binding"/>
    <property type="evidence" value="ECO:0007669"/>
    <property type="project" value="InterPro"/>
</dbReference>
<name>A0A2L2TL44_9HYPO</name>
<dbReference type="InterPro" id="IPR001878">
    <property type="entry name" value="Znf_CCHC"/>
</dbReference>
<dbReference type="EMBL" id="LN649230">
    <property type="protein sequence ID" value="CEI61080.1"/>
    <property type="molecule type" value="Genomic_DNA"/>
</dbReference>
<dbReference type="Proteomes" id="UP000245910">
    <property type="component" value="Chromosome II"/>
</dbReference>
<evidence type="ECO:0000313" key="4">
    <source>
        <dbReference type="Proteomes" id="UP000245910"/>
    </source>
</evidence>
<dbReference type="InterPro" id="IPR036875">
    <property type="entry name" value="Znf_CCHC_sf"/>
</dbReference>